<evidence type="ECO:0000313" key="2">
    <source>
        <dbReference type="Proteomes" id="UP000265520"/>
    </source>
</evidence>
<dbReference type="AlphaFoldDB" id="A0A392QGX5"/>
<keyword evidence="2" id="KW-1185">Reference proteome</keyword>
<protein>
    <submittedName>
        <fullName evidence="1">Uncharacterized protein</fullName>
    </submittedName>
</protein>
<sequence>MWHDAPFLAAMAGFLLVSARRAARAGATRRVAL</sequence>
<comment type="caution">
    <text evidence="1">The sequence shown here is derived from an EMBL/GenBank/DDBJ whole genome shotgun (WGS) entry which is preliminary data.</text>
</comment>
<reference evidence="1 2" key="1">
    <citation type="journal article" date="2018" name="Front. Plant Sci.">
        <title>Red Clover (Trifolium pratense) and Zigzag Clover (T. medium) - A Picture of Genomic Similarities and Differences.</title>
        <authorList>
            <person name="Dluhosova J."/>
            <person name="Istvanek J."/>
            <person name="Nedelnik J."/>
            <person name="Repkova J."/>
        </authorList>
    </citation>
    <scope>NUCLEOTIDE SEQUENCE [LARGE SCALE GENOMIC DNA]</scope>
    <source>
        <strain evidence="2">cv. 10/8</strain>
        <tissue evidence="1">Leaf</tissue>
    </source>
</reference>
<feature type="non-terminal residue" evidence="1">
    <location>
        <position position="33"/>
    </location>
</feature>
<proteinExistence type="predicted"/>
<dbReference type="EMBL" id="LXQA010133506">
    <property type="protein sequence ID" value="MCI22990.1"/>
    <property type="molecule type" value="Genomic_DNA"/>
</dbReference>
<name>A0A392QGX5_9FABA</name>
<organism evidence="1 2">
    <name type="scientific">Trifolium medium</name>
    <dbReference type="NCBI Taxonomy" id="97028"/>
    <lineage>
        <taxon>Eukaryota</taxon>
        <taxon>Viridiplantae</taxon>
        <taxon>Streptophyta</taxon>
        <taxon>Embryophyta</taxon>
        <taxon>Tracheophyta</taxon>
        <taxon>Spermatophyta</taxon>
        <taxon>Magnoliopsida</taxon>
        <taxon>eudicotyledons</taxon>
        <taxon>Gunneridae</taxon>
        <taxon>Pentapetalae</taxon>
        <taxon>rosids</taxon>
        <taxon>fabids</taxon>
        <taxon>Fabales</taxon>
        <taxon>Fabaceae</taxon>
        <taxon>Papilionoideae</taxon>
        <taxon>50 kb inversion clade</taxon>
        <taxon>NPAAA clade</taxon>
        <taxon>Hologalegina</taxon>
        <taxon>IRL clade</taxon>
        <taxon>Trifolieae</taxon>
        <taxon>Trifolium</taxon>
    </lineage>
</organism>
<evidence type="ECO:0000313" key="1">
    <source>
        <dbReference type="EMBL" id="MCI22990.1"/>
    </source>
</evidence>
<dbReference type="Proteomes" id="UP000265520">
    <property type="component" value="Unassembled WGS sequence"/>
</dbReference>
<accession>A0A392QGX5</accession>